<feature type="transmembrane region" description="Helical" evidence="1">
    <location>
        <begin position="23"/>
        <end position="44"/>
    </location>
</feature>
<accession>A0ABQ2MYR8</accession>
<dbReference type="InterPro" id="IPR025443">
    <property type="entry name" value="DUF4307"/>
</dbReference>
<evidence type="ECO:0000313" key="3">
    <source>
        <dbReference type="Proteomes" id="UP000638043"/>
    </source>
</evidence>
<keyword evidence="1" id="KW-1133">Transmembrane helix</keyword>
<comment type="caution">
    <text evidence="2">The sequence shown here is derived from an EMBL/GenBank/DDBJ whole genome shotgun (WGS) entry which is preliminary data.</text>
</comment>
<keyword evidence="1" id="KW-0812">Transmembrane</keyword>
<keyword evidence="3" id="KW-1185">Reference proteome</keyword>
<dbReference type="Proteomes" id="UP000638043">
    <property type="component" value="Unassembled WGS sequence"/>
</dbReference>
<keyword evidence="1" id="KW-0472">Membrane</keyword>
<reference evidence="3" key="1">
    <citation type="journal article" date="2019" name="Int. J. Syst. Evol. Microbiol.">
        <title>The Global Catalogue of Microorganisms (GCM) 10K type strain sequencing project: providing services to taxonomists for standard genome sequencing and annotation.</title>
        <authorList>
            <consortium name="The Broad Institute Genomics Platform"/>
            <consortium name="The Broad Institute Genome Sequencing Center for Infectious Disease"/>
            <person name="Wu L."/>
            <person name="Ma J."/>
        </authorList>
    </citation>
    <scope>NUCLEOTIDE SEQUENCE [LARGE SCALE GENOMIC DNA]</scope>
    <source>
        <strain evidence="3">CGMCC 4.7181</strain>
    </source>
</reference>
<proteinExistence type="predicted"/>
<dbReference type="EMBL" id="BMMQ01000002">
    <property type="protein sequence ID" value="GGO60789.1"/>
    <property type="molecule type" value="Genomic_DNA"/>
</dbReference>
<dbReference type="Pfam" id="PF14155">
    <property type="entry name" value="DUF4307"/>
    <property type="match status" value="1"/>
</dbReference>
<evidence type="ECO:0000256" key="1">
    <source>
        <dbReference type="SAM" id="Phobius"/>
    </source>
</evidence>
<protein>
    <recommendedName>
        <fullName evidence="4">DUF4307 domain-containing protein</fullName>
    </recommendedName>
</protein>
<name>A0ABQ2MYR8_9MICO</name>
<gene>
    <name evidence="2" type="ORF">GCM10010910_07060</name>
</gene>
<organism evidence="2 3">
    <name type="scientific">Microbacterium nanhaiense</name>
    <dbReference type="NCBI Taxonomy" id="1301026"/>
    <lineage>
        <taxon>Bacteria</taxon>
        <taxon>Bacillati</taxon>
        <taxon>Actinomycetota</taxon>
        <taxon>Actinomycetes</taxon>
        <taxon>Micrococcales</taxon>
        <taxon>Microbacteriaceae</taxon>
        <taxon>Microbacterium</taxon>
    </lineage>
</organism>
<evidence type="ECO:0000313" key="2">
    <source>
        <dbReference type="EMBL" id="GGO60789.1"/>
    </source>
</evidence>
<evidence type="ECO:0008006" key="4">
    <source>
        <dbReference type="Google" id="ProtNLM"/>
    </source>
</evidence>
<sequence>MLVTTQAELDDRYGRTTRSAMRLWLTIAGAIGLVLVVVIGWSVVQNSRDTVSYDDLGFEVIDSGHVEVRYRVTMPTDDEVACVLEALDESFAKVGWQVVEIPPTESISSEHSTILRTVDTATTGVVVSCFIR</sequence>